<dbReference type="FunFam" id="3.40.50.10140:FF:000030">
    <property type="entry name" value="Toll-like receptor 5b"/>
    <property type="match status" value="1"/>
</dbReference>
<gene>
    <name evidence="3" type="primary">LOC118421130</name>
</gene>
<dbReference type="SUPFAM" id="SSF52200">
    <property type="entry name" value="Toll/Interleukin receptor TIR domain"/>
    <property type="match status" value="1"/>
</dbReference>
<dbReference type="InterPro" id="IPR042342">
    <property type="entry name" value="TTC22"/>
</dbReference>
<reference evidence="2" key="1">
    <citation type="journal article" date="2020" name="Nat. Ecol. Evol.">
        <title>Deeply conserved synteny resolves early events in vertebrate evolution.</title>
        <authorList>
            <person name="Simakov O."/>
            <person name="Marletaz F."/>
            <person name="Yue J.X."/>
            <person name="O'Connell B."/>
            <person name="Jenkins J."/>
            <person name="Brandt A."/>
            <person name="Calef R."/>
            <person name="Tung C.H."/>
            <person name="Huang T.K."/>
            <person name="Schmutz J."/>
            <person name="Satoh N."/>
            <person name="Yu J.K."/>
            <person name="Putnam N.H."/>
            <person name="Green R.E."/>
            <person name="Rokhsar D.S."/>
        </authorList>
    </citation>
    <scope>NUCLEOTIDE SEQUENCE [LARGE SCALE GENOMIC DNA]</scope>
    <source>
        <strain evidence="2">S238N-H82</strain>
    </source>
</reference>
<proteinExistence type="predicted"/>
<dbReference type="RefSeq" id="XP_035684184.1">
    <property type="nucleotide sequence ID" value="XM_035828291.1"/>
</dbReference>
<dbReference type="GO" id="GO:0007165">
    <property type="term" value="P:signal transduction"/>
    <property type="evidence" value="ECO:0007669"/>
    <property type="project" value="InterPro"/>
</dbReference>
<reference evidence="3" key="2">
    <citation type="submission" date="2025-08" db="UniProtKB">
        <authorList>
            <consortium name="RefSeq"/>
        </authorList>
    </citation>
    <scope>IDENTIFICATION</scope>
    <source>
        <strain evidence="3">S238N-H82</strain>
        <tissue evidence="3">Testes</tissue>
    </source>
</reference>
<dbReference type="PROSITE" id="PS50104">
    <property type="entry name" value="TIR"/>
    <property type="match status" value="1"/>
</dbReference>
<keyword evidence="2" id="KW-1185">Reference proteome</keyword>
<protein>
    <submittedName>
        <fullName evidence="3">Uncharacterized protein LOC118421130</fullName>
    </submittedName>
</protein>
<dbReference type="KEGG" id="bfo:118421130"/>
<feature type="non-terminal residue" evidence="3">
    <location>
        <position position="1"/>
    </location>
</feature>
<organism evidence="2 3">
    <name type="scientific">Branchiostoma floridae</name>
    <name type="common">Florida lancelet</name>
    <name type="synonym">Amphioxus</name>
    <dbReference type="NCBI Taxonomy" id="7739"/>
    <lineage>
        <taxon>Eukaryota</taxon>
        <taxon>Metazoa</taxon>
        <taxon>Chordata</taxon>
        <taxon>Cephalochordata</taxon>
        <taxon>Leptocardii</taxon>
        <taxon>Amphioxiformes</taxon>
        <taxon>Branchiostomatidae</taxon>
        <taxon>Branchiostoma</taxon>
    </lineage>
</organism>
<feature type="domain" description="TIR" evidence="1">
    <location>
        <begin position="45"/>
        <end position="176"/>
    </location>
</feature>
<evidence type="ECO:0000313" key="2">
    <source>
        <dbReference type="Proteomes" id="UP000001554"/>
    </source>
</evidence>
<dbReference type="InterPro" id="IPR000157">
    <property type="entry name" value="TIR_dom"/>
</dbReference>
<name>A0A9J7MZ82_BRAFL</name>
<evidence type="ECO:0000313" key="3">
    <source>
        <dbReference type="RefSeq" id="XP_035684184.1"/>
    </source>
</evidence>
<dbReference type="GeneID" id="118421130"/>
<sequence>YPSASAQSKEGGGLQIASPAQSKVQIADNGKDGTVGVAPPLGEHEKYHVFFCYSSADAPWVKGIVQKLESDDFGFKCCIHDRDFTPGAYVIENIARSIKESQKTVFVISRDFVTSKWCEFERQLVMSESLTEKNKKVIPVMLRECVLPNFLQHMTHLEEWTPYFFDRFIGALKGKITDKPGSGHDPLSTFSYNPNYINGQHVLKIEPEHAWEQPCCRFDDQILHAKLMSRGIGREDAVTVMKKVTKTSKMEKFNWYYTKYAPLHTFAEMMSGIFLIILIANHKSIFTDGDYRSLVAAPMNRNMERTMVEVNTILAKYHIFATVTDQYLGIAKAGLQIQQDLMAMATQKSASVEVNIQDSFSDPLAKADALLMKYSELYARRLVAKMHIVPRESRGHIKYGACLCQLVEIYEFGWKTDFILTCAK</sequence>
<evidence type="ECO:0000259" key="1">
    <source>
        <dbReference type="PROSITE" id="PS50104"/>
    </source>
</evidence>
<dbReference type="PANTHER" id="PTHR16253">
    <property type="entry name" value="TETRATRICOPEPTIDE REPEAT PROTEIN 22"/>
    <property type="match status" value="1"/>
</dbReference>
<dbReference type="OrthoDB" id="1081807at2759"/>
<dbReference type="AlphaFoldDB" id="A0A9J7MZ82"/>
<dbReference type="PRINTS" id="PR01537">
    <property type="entry name" value="INTRLKN1R1F"/>
</dbReference>
<dbReference type="Gene3D" id="3.40.50.10140">
    <property type="entry name" value="Toll/interleukin-1 receptor homology (TIR) domain"/>
    <property type="match status" value="1"/>
</dbReference>
<dbReference type="InterPro" id="IPR035897">
    <property type="entry name" value="Toll_tir_struct_dom_sf"/>
</dbReference>
<dbReference type="SMART" id="SM00255">
    <property type="entry name" value="TIR"/>
    <property type="match status" value="1"/>
</dbReference>
<dbReference type="Pfam" id="PF13676">
    <property type="entry name" value="TIR_2"/>
    <property type="match status" value="1"/>
</dbReference>
<accession>A0A9J7MZ82</accession>
<dbReference type="PANTHER" id="PTHR16253:SF0">
    <property type="entry name" value="TETRATRICOPEPTIDE REPEAT PROTEIN 22"/>
    <property type="match status" value="1"/>
</dbReference>
<dbReference type="Proteomes" id="UP000001554">
    <property type="component" value="Chromosome 8"/>
</dbReference>